<sequence>MKTPAFTVTGVMACLMLLSQPVNAQTEARATFNLQAELKEPTCNQTLTSSGDADGEGNVDFGTISLADGGSVEKTKHVVLTLTCDSASPPSVVGIGFNVKKGGIAALDTARLYPDEATGSIQYNLWYDWAWGEGINEAVAENPDAGYAGLKAGEKVDLIIKAAGSRQYGLVQKENRSTWAFPVDITRNASDIEILSAGDYIAAVQVNISYE</sequence>
<accession>A0A5U7HCP2</accession>
<evidence type="ECO:0000256" key="1">
    <source>
        <dbReference type="SAM" id="SignalP"/>
    </source>
</evidence>
<keyword evidence="1" id="KW-0732">Signal</keyword>
<evidence type="ECO:0000313" key="2">
    <source>
        <dbReference type="EMBL" id="EBR3632825.1"/>
    </source>
</evidence>
<proteinExistence type="predicted"/>
<gene>
    <name evidence="2" type="ORF">B7823_06895</name>
</gene>
<reference evidence="2" key="1">
    <citation type="submission" date="2018-07" db="EMBL/GenBank/DDBJ databases">
        <authorList>
            <consortium name="PulseNet: The National Subtyping Network for Foodborne Disease Surveillance"/>
            <person name="Tarr C.L."/>
            <person name="Trees E."/>
            <person name="Katz L.S."/>
            <person name="Carleton-Romer H.A."/>
            <person name="Stroika S."/>
            <person name="Kucerova Z."/>
            <person name="Roache K.F."/>
            <person name="Sabol A.L."/>
            <person name="Besser J."/>
            <person name="Gerner-Smidt P."/>
        </authorList>
    </citation>
    <scope>NUCLEOTIDE SEQUENCE</scope>
    <source>
        <strain evidence="2">PNUSAS011535</strain>
    </source>
</reference>
<comment type="caution">
    <text evidence="2">The sequence shown here is derived from an EMBL/GenBank/DDBJ whole genome shotgun (WGS) entry which is preliminary data.</text>
</comment>
<dbReference type="EMBL" id="AAGSAC010000010">
    <property type="protein sequence ID" value="EBR3632825.1"/>
    <property type="molecule type" value="Genomic_DNA"/>
</dbReference>
<organism evidence="2">
    <name type="scientific">Salmonella enterica</name>
    <name type="common">Salmonella choleraesuis</name>
    <dbReference type="NCBI Taxonomy" id="28901"/>
    <lineage>
        <taxon>Bacteria</taxon>
        <taxon>Pseudomonadati</taxon>
        <taxon>Pseudomonadota</taxon>
        <taxon>Gammaproteobacteria</taxon>
        <taxon>Enterobacterales</taxon>
        <taxon>Enterobacteriaceae</taxon>
        <taxon>Salmonella</taxon>
    </lineage>
</organism>
<dbReference type="AlphaFoldDB" id="A0A5U7HCP2"/>
<feature type="chain" id="PRO_5026345650" description="Fimbrial protein" evidence="1">
    <location>
        <begin position="25"/>
        <end position="211"/>
    </location>
</feature>
<name>A0A5U7HCP2_SALER</name>
<evidence type="ECO:0008006" key="3">
    <source>
        <dbReference type="Google" id="ProtNLM"/>
    </source>
</evidence>
<feature type="signal peptide" evidence="1">
    <location>
        <begin position="1"/>
        <end position="24"/>
    </location>
</feature>
<protein>
    <recommendedName>
        <fullName evidence="3">Fimbrial protein</fullName>
    </recommendedName>
</protein>